<protein>
    <submittedName>
        <fullName evidence="2">Monocarboxylate transporter 2</fullName>
    </submittedName>
</protein>
<feature type="transmembrane region" description="Helical" evidence="1">
    <location>
        <begin position="153"/>
        <end position="177"/>
    </location>
</feature>
<feature type="transmembrane region" description="Helical" evidence="1">
    <location>
        <begin position="308"/>
        <end position="329"/>
    </location>
</feature>
<dbReference type="PANTHER" id="PTHR11360:SF303">
    <property type="entry name" value="MAJOR FACILITATOR SUPERFAMILY (MFS) PROFILE DOMAIN-CONTAINING PROTEIN"/>
    <property type="match status" value="1"/>
</dbReference>
<feature type="transmembrane region" description="Helical" evidence="1">
    <location>
        <begin position="244"/>
        <end position="266"/>
    </location>
</feature>
<feature type="transmembrane region" description="Helical" evidence="1">
    <location>
        <begin position="217"/>
        <end position="238"/>
    </location>
</feature>
<evidence type="ECO:0000256" key="1">
    <source>
        <dbReference type="SAM" id="Phobius"/>
    </source>
</evidence>
<evidence type="ECO:0000313" key="3">
    <source>
        <dbReference type="Proteomes" id="UP001152320"/>
    </source>
</evidence>
<feature type="transmembrane region" description="Helical" evidence="1">
    <location>
        <begin position="278"/>
        <end position="296"/>
    </location>
</feature>
<organism evidence="2 3">
    <name type="scientific">Holothuria leucospilota</name>
    <name type="common">Black long sea cucumber</name>
    <name type="synonym">Mertensiothuria leucospilota</name>
    <dbReference type="NCBI Taxonomy" id="206669"/>
    <lineage>
        <taxon>Eukaryota</taxon>
        <taxon>Metazoa</taxon>
        <taxon>Echinodermata</taxon>
        <taxon>Eleutherozoa</taxon>
        <taxon>Echinozoa</taxon>
        <taxon>Holothuroidea</taxon>
        <taxon>Aspidochirotacea</taxon>
        <taxon>Aspidochirotida</taxon>
        <taxon>Holothuriidae</taxon>
        <taxon>Holothuria</taxon>
    </lineage>
</organism>
<feature type="transmembrane region" description="Helical" evidence="1">
    <location>
        <begin position="59"/>
        <end position="78"/>
    </location>
</feature>
<reference evidence="2" key="1">
    <citation type="submission" date="2021-10" db="EMBL/GenBank/DDBJ databases">
        <title>Tropical sea cucumber genome reveals ecological adaptation and Cuvierian tubules defense mechanism.</title>
        <authorList>
            <person name="Chen T."/>
        </authorList>
    </citation>
    <scope>NUCLEOTIDE SEQUENCE</scope>
    <source>
        <strain evidence="2">Nanhai2018</strain>
        <tissue evidence="2">Muscle</tissue>
    </source>
</reference>
<feature type="transmembrane region" description="Helical" evidence="1">
    <location>
        <begin position="189"/>
        <end position="210"/>
    </location>
</feature>
<keyword evidence="1" id="KW-0472">Membrane</keyword>
<accession>A0A9Q1C1K1</accession>
<proteinExistence type="predicted"/>
<dbReference type="AlphaFoldDB" id="A0A9Q1C1K1"/>
<dbReference type="InterPro" id="IPR050327">
    <property type="entry name" value="Proton-linked_MCT"/>
</dbReference>
<evidence type="ECO:0000313" key="2">
    <source>
        <dbReference type="EMBL" id="KAJ8036917.1"/>
    </source>
</evidence>
<sequence length="343" mass="37327">MTAPVAKLLLKVFTYRQLAVGGGFLAGFGYVYCGIGFALSALPGYIILEDHFQDQFPKALSASSLFNFIGIAVLPPLLQYLKTLFGSREAFILFGAVTWHMIPAGFGLRDAVPRGGCIDRPSVSKRHAKTKRDLKFVNKYLSFCSCLFYHKNYAILVVTEFLSSLIYISWALFLVSLGTSAGLREESAVILSTAAGVGSFLGTALAIGLFHFQKMNAYTSCAVPLLVNGIGLVGLTFARDFNSLLSLTLLTGFCLGVNISGMIGIIPSLVCRYHFQQAVVINYFIDGIAYQFGGLISGAIRDLYGSTLYVYGFAALLSFVALPWILIWACNKDPNRECEPDLS</sequence>
<dbReference type="OrthoDB" id="6493031at2759"/>
<dbReference type="InterPro" id="IPR036259">
    <property type="entry name" value="MFS_trans_sf"/>
</dbReference>
<keyword evidence="3" id="KW-1185">Reference proteome</keyword>
<dbReference type="SUPFAM" id="SSF103473">
    <property type="entry name" value="MFS general substrate transporter"/>
    <property type="match status" value="1"/>
</dbReference>
<feature type="transmembrane region" description="Helical" evidence="1">
    <location>
        <begin position="20"/>
        <end position="47"/>
    </location>
</feature>
<keyword evidence="1" id="KW-1133">Transmembrane helix</keyword>
<gene>
    <name evidence="2" type="ORF">HOLleu_17582</name>
</gene>
<dbReference type="Proteomes" id="UP001152320">
    <property type="component" value="Chromosome 8"/>
</dbReference>
<dbReference type="EMBL" id="JAIZAY010000008">
    <property type="protein sequence ID" value="KAJ8036917.1"/>
    <property type="molecule type" value="Genomic_DNA"/>
</dbReference>
<comment type="caution">
    <text evidence="2">The sequence shown here is derived from an EMBL/GenBank/DDBJ whole genome shotgun (WGS) entry which is preliminary data.</text>
</comment>
<dbReference type="Gene3D" id="1.20.1250.20">
    <property type="entry name" value="MFS general substrate transporter like domains"/>
    <property type="match status" value="1"/>
</dbReference>
<name>A0A9Q1C1K1_HOLLE</name>
<keyword evidence="1" id="KW-0812">Transmembrane</keyword>
<dbReference type="GO" id="GO:0008028">
    <property type="term" value="F:monocarboxylic acid transmembrane transporter activity"/>
    <property type="evidence" value="ECO:0007669"/>
    <property type="project" value="TreeGrafter"/>
</dbReference>
<dbReference type="PANTHER" id="PTHR11360">
    <property type="entry name" value="MONOCARBOXYLATE TRANSPORTER"/>
    <property type="match status" value="1"/>
</dbReference>